<dbReference type="InterPro" id="IPR018485">
    <property type="entry name" value="FGGY_C"/>
</dbReference>
<proteinExistence type="inferred from homology"/>
<dbReference type="STRING" id="137838.GCA_001458595_02793"/>
<dbReference type="GO" id="GO:0005829">
    <property type="term" value="C:cytosol"/>
    <property type="evidence" value="ECO:0007669"/>
    <property type="project" value="TreeGrafter"/>
</dbReference>
<dbReference type="PANTHER" id="PTHR10196">
    <property type="entry name" value="SUGAR KINASE"/>
    <property type="match status" value="1"/>
</dbReference>
<evidence type="ECO:0000256" key="1">
    <source>
        <dbReference type="ARBA" id="ARBA00009156"/>
    </source>
</evidence>
<keyword evidence="5" id="KW-0067">ATP-binding</keyword>
<dbReference type="CDD" id="cd07771">
    <property type="entry name" value="ASKHA_NBD_FGGY_RhaB-like"/>
    <property type="match status" value="1"/>
</dbReference>
<dbReference type="InterPro" id="IPR018484">
    <property type="entry name" value="FGGY_N"/>
</dbReference>
<evidence type="ECO:0000313" key="10">
    <source>
        <dbReference type="EMBL" id="PEG31378.1"/>
    </source>
</evidence>
<dbReference type="GO" id="GO:0004370">
    <property type="term" value="F:glycerol kinase activity"/>
    <property type="evidence" value="ECO:0007669"/>
    <property type="project" value="TreeGrafter"/>
</dbReference>
<dbReference type="EMBL" id="PDCJ01000001">
    <property type="protein sequence ID" value="PEG31378.1"/>
    <property type="molecule type" value="Genomic_DNA"/>
</dbReference>
<name>A0A2A7MJR8_9CLOT</name>
<keyword evidence="2" id="KW-0808">Transferase</keyword>
<feature type="domain" description="Carbohydrate kinase FGGY N-terminal" evidence="8">
    <location>
        <begin position="5"/>
        <end position="244"/>
    </location>
</feature>
<dbReference type="Pfam" id="PF00370">
    <property type="entry name" value="FGGY_N"/>
    <property type="match status" value="1"/>
</dbReference>
<dbReference type="InterPro" id="IPR013449">
    <property type="entry name" value="Rhamnulokinase"/>
</dbReference>
<dbReference type="GO" id="GO:0005524">
    <property type="term" value="F:ATP binding"/>
    <property type="evidence" value="ECO:0007669"/>
    <property type="project" value="UniProtKB-KW"/>
</dbReference>
<dbReference type="PANTHER" id="PTHR10196:SF93">
    <property type="entry name" value="L-RHAMNULOKINASE"/>
    <property type="match status" value="1"/>
</dbReference>
<feature type="domain" description="Carbohydrate kinase FGGY C-terminal" evidence="9">
    <location>
        <begin position="256"/>
        <end position="445"/>
    </location>
</feature>
<comment type="similarity">
    <text evidence="1">Belongs to the FGGY kinase family.</text>
</comment>
<dbReference type="GeneID" id="68877818"/>
<comment type="caution">
    <text evidence="10">The sequence shown here is derived from an EMBL/GenBank/DDBJ whole genome shotgun (WGS) entry which is preliminary data.</text>
</comment>
<evidence type="ECO:0000256" key="6">
    <source>
        <dbReference type="ARBA" id="ARBA00023157"/>
    </source>
</evidence>
<dbReference type="SUPFAM" id="SSF53067">
    <property type="entry name" value="Actin-like ATPase domain"/>
    <property type="match status" value="2"/>
</dbReference>
<dbReference type="Proteomes" id="UP000220840">
    <property type="component" value="Unassembled WGS sequence"/>
</dbReference>
<keyword evidence="7" id="KW-0684">Rhamnose metabolism</keyword>
<dbReference type="InterPro" id="IPR000577">
    <property type="entry name" value="Carb_kinase_FGGY"/>
</dbReference>
<gene>
    <name evidence="10" type="ORF">CQ394_06620</name>
</gene>
<protein>
    <submittedName>
        <fullName evidence="10">Rhamnulokinase</fullName>
    </submittedName>
</protein>
<dbReference type="Gene3D" id="3.30.420.40">
    <property type="match status" value="2"/>
</dbReference>
<organism evidence="10 11">
    <name type="scientific">Clostridium neonatale</name>
    <dbReference type="NCBI Taxonomy" id="137838"/>
    <lineage>
        <taxon>Bacteria</taxon>
        <taxon>Bacillati</taxon>
        <taxon>Bacillota</taxon>
        <taxon>Clostridia</taxon>
        <taxon>Eubacteriales</taxon>
        <taxon>Clostridiaceae</taxon>
        <taxon>Clostridium</taxon>
    </lineage>
</organism>
<dbReference type="OrthoDB" id="9761504at2"/>
<reference evidence="10 11" key="1">
    <citation type="submission" date="2017-10" db="EMBL/GenBank/DDBJ databases">
        <title>Effective Description of Clostridium neonatale sp. nov. linked to necrotizing enterocolitis in neonates and a clarification of species assignable to the genus Clostridium (Prazmowski 1880) emend. Lawson and Rainey 2016.</title>
        <authorList>
            <person name="Bernard K."/>
            <person name="Burdz T."/>
            <person name="Wiebe D."/>
            <person name="Balcewich B."/>
            <person name="Alfa M."/>
            <person name="Bernier A.-M."/>
        </authorList>
    </citation>
    <scope>NUCLEOTIDE SEQUENCE [LARGE SCALE GENOMIC DNA]</scope>
    <source>
        <strain evidence="10 11">LCDC99A005</strain>
    </source>
</reference>
<evidence type="ECO:0000256" key="7">
    <source>
        <dbReference type="ARBA" id="ARBA00023308"/>
    </source>
</evidence>
<evidence type="ECO:0000256" key="3">
    <source>
        <dbReference type="ARBA" id="ARBA00022741"/>
    </source>
</evidence>
<evidence type="ECO:0000256" key="5">
    <source>
        <dbReference type="ARBA" id="ARBA00022840"/>
    </source>
</evidence>
<dbReference type="RefSeq" id="WP_058295536.1">
    <property type="nucleotide sequence ID" value="NZ_CAKJVD010000041.1"/>
</dbReference>
<dbReference type="GO" id="GO:0019301">
    <property type="term" value="P:rhamnose catabolic process"/>
    <property type="evidence" value="ECO:0007669"/>
    <property type="project" value="InterPro"/>
</dbReference>
<evidence type="ECO:0000259" key="8">
    <source>
        <dbReference type="Pfam" id="PF00370"/>
    </source>
</evidence>
<dbReference type="GO" id="GO:0008993">
    <property type="term" value="F:rhamnulokinase activity"/>
    <property type="evidence" value="ECO:0007669"/>
    <property type="project" value="InterPro"/>
</dbReference>
<dbReference type="AlphaFoldDB" id="A0A2A7MJR8"/>
<dbReference type="InterPro" id="IPR043129">
    <property type="entry name" value="ATPase_NBD"/>
</dbReference>
<accession>A0A2A7MJR8</accession>
<dbReference type="Pfam" id="PF02782">
    <property type="entry name" value="FGGY_C"/>
    <property type="match status" value="1"/>
</dbReference>
<evidence type="ECO:0000256" key="2">
    <source>
        <dbReference type="ARBA" id="ARBA00022679"/>
    </source>
</evidence>
<sequence length="487" mass="55065">MEKRILAFDFGASSGRAMIGIYDGDTIKLEEIHRFSNDPVTVNDVMYWDTLRLFHEIKQGIIKAKNSGGFDSIGIDTWGVDFGLLDKNGNLLENPIHYRDKRTQGMLEESFKRISKEEFYRITGNQFMEINTAFQLLSIVKERPDIIERAETLLMTPDLFIYMLTGEKCTEYSIASTSQLLDAGKKTWSDKIIEALDIPRDIFTEIVPSGTIVGQLSDSISKELGVDKVNVVAVASHDTQSALLSVPTEEKDFIFLSCGTWSLIGTELDYPIINEKSEKYNITNEGGYEGKTTFLKNIIGLWLIQESRRQWIREGKEYGFGDLEVLASKSQELKCFIDPDAPEFVPQGDVPKRIQEYCSRTNQFIPETIGEIVRCIDESLALKYRKALEEIEDCTGKHYDTIYMVGGGTQSRLLCQLTANSCGRKVVAGPIEATVLGNLVLQLMATKEIDGLQRARDIIAKSQNIEVYEPQNVEEWNNAYKKFLDII</sequence>
<keyword evidence="6" id="KW-1015">Disulfide bond</keyword>
<keyword evidence="3" id="KW-0547">Nucleotide-binding</keyword>
<evidence type="ECO:0000256" key="4">
    <source>
        <dbReference type="ARBA" id="ARBA00022777"/>
    </source>
</evidence>
<keyword evidence="11" id="KW-1185">Reference proteome</keyword>
<evidence type="ECO:0000313" key="11">
    <source>
        <dbReference type="Proteomes" id="UP000220840"/>
    </source>
</evidence>
<dbReference type="GO" id="GO:0006071">
    <property type="term" value="P:glycerol metabolic process"/>
    <property type="evidence" value="ECO:0007669"/>
    <property type="project" value="TreeGrafter"/>
</dbReference>
<evidence type="ECO:0000259" key="9">
    <source>
        <dbReference type="Pfam" id="PF02782"/>
    </source>
</evidence>
<dbReference type="PIRSF" id="PIRSF000538">
    <property type="entry name" value="GlpK"/>
    <property type="match status" value="1"/>
</dbReference>
<keyword evidence="4 10" id="KW-0418">Kinase</keyword>